<evidence type="ECO:0000256" key="4">
    <source>
        <dbReference type="ARBA" id="ARBA00022777"/>
    </source>
</evidence>
<keyword evidence="2 7" id="KW-0808">Transferase</keyword>
<keyword evidence="7" id="KW-0460">Magnesium</keyword>
<dbReference type="GO" id="GO:0009423">
    <property type="term" value="P:chorismate biosynthetic process"/>
    <property type="evidence" value="ECO:0007669"/>
    <property type="project" value="UniProtKB-UniRule"/>
</dbReference>
<dbReference type="GO" id="GO:0005524">
    <property type="term" value="F:ATP binding"/>
    <property type="evidence" value="ECO:0007669"/>
    <property type="project" value="UniProtKB-UniRule"/>
</dbReference>
<dbReference type="AlphaFoldDB" id="A0A845KZB6"/>
<dbReference type="InterPro" id="IPR031322">
    <property type="entry name" value="Shikimate/glucono_kinase"/>
</dbReference>
<accession>A0A845KZB6</accession>
<dbReference type="PANTHER" id="PTHR21087">
    <property type="entry name" value="SHIKIMATE KINASE"/>
    <property type="match status" value="1"/>
</dbReference>
<name>A0A845KZB6_9FIRM</name>
<protein>
    <recommendedName>
        <fullName evidence="7">Shikimate kinase</fullName>
        <shortName evidence="7">SK</shortName>
        <ecNumber evidence="7">2.7.1.71</ecNumber>
    </recommendedName>
</protein>
<dbReference type="OrthoDB" id="9800332at2"/>
<dbReference type="UniPathway" id="UPA00053">
    <property type="reaction ID" value="UER00088"/>
</dbReference>
<dbReference type="EC" id="2.7.1.71" evidence="7"/>
<feature type="binding site" evidence="7">
    <location>
        <position position="132"/>
    </location>
    <ligand>
        <name>ATP</name>
        <dbReference type="ChEBI" id="CHEBI:30616"/>
    </ligand>
</feature>
<feature type="binding site" evidence="7">
    <location>
        <begin position="26"/>
        <end position="31"/>
    </location>
    <ligand>
        <name>ATP</name>
        <dbReference type="ChEBI" id="CHEBI:30616"/>
    </ligand>
</feature>
<dbReference type="HAMAP" id="MF_00109">
    <property type="entry name" value="Shikimate_kinase"/>
    <property type="match status" value="1"/>
</dbReference>
<dbReference type="GO" id="GO:0008652">
    <property type="term" value="P:amino acid biosynthetic process"/>
    <property type="evidence" value="ECO:0007669"/>
    <property type="project" value="UniProtKB-KW"/>
</dbReference>
<evidence type="ECO:0000256" key="2">
    <source>
        <dbReference type="ARBA" id="ARBA00022679"/>
    </source>
</evidence>
<dbReference type="Proteomes" id="UP000463470">
    <property type="component" value="Unassembled WGS sequence"/>
</dbReference>
<keyword evidence="7" id="KW-0963">Cytoplasm</keyword>
<evidence type="ECO:0000256" key="3">
    <source>
        <dbReference type="ARBA" id="ARBA00022741"/>
    </source>
</evidence>
<feature type="binding site" evidence="7">
    <location>
        <position position="72"/>
    </location>
    <ligand>
        <name>substrate</name>
    </ligand>
</feature>
<dbReference type="InterPro" id="IPR000623">
    <property type="entry name" value="Shikimate_kinase/TSH1"/>
</dbReference>
<dbReference type="PANTHER" id="PTHR21087:SF16">
    <property type="entry name" value="SHIKIMATE KINASE 1, CHLOROPLASTIC"/>
    <property type="match status" value="1"/>
</dbReference>
<comment type="cofactor">
    <cofactor evidence="7">
        <name>Mg(2+)</name>
        <dbReference type="ChEBI" id="CHEBI:18420"/>
    </cofactor>
    <text evidence="7">Binds 1 Mg(2+) ion per subunit.</text>
</comment>
<dbReference type="RefSeq" id="WP_161254002.1">
    <property type="nucleotide sequence ID" value="NZ_WXEY01000001.1"/>
</dbReference>
<keyword evidence="4 7" id="KW-0418">Kinase</keyword>
<feature type="binding site" evidence="7">
    <location>
        <position position="167"/>
    </location>
    <ligand>
        <name>ATP</name>
        <dbReference type="ChEBI" id="CHEBI:30616"/>
    </ligand>
</feature>
<feature type="binding site" evidence="7">
    <location>
        <position position="94"/>
    </location>
    <ligand>
        <name>substrate</name>
    </ligand>
</feature>
<comment type="similarity">
    <text evidence="7">Belongs to the shikimate kinase family.</text>
</comment>
<evidence type="ECO:0000313" key="9">
    <source>
        <dbReference type="Proteomes" id="UP000463470"/>
    </source>
</evidence>
<comment type="subcellular location">
    <subcellularLocation>
        <location evidence="7">Cytoplasm</location>
    </subcellularLocation>
</comment>
<gene>
    <name evidence="7" type="primary">aroK</name>
    <name evidence="8" type="ORF">GTO91_01995</name>
</gene>
<dbReference type="EMBL" id="WXEY01000001">
    <property type="protein sequence ID" value="MZP28496.1"/>
    <property type="molecule type" value="Genomic_DNA"/>
</dbReference>
<dbReference type="GO" id="GO:0004765">
    <property type="term" value="F:shikimate kinase activity"/>
    <property type="evidence" value="ECO:0007669"/>
    <property type="project" value="UniProtKB-UniRule"/>
</dbReference>
<dbReference type="GO" id="GO:0009073">
    <property type="term" value="P:aromatic amino acid family biosynthetic process"/>
    <property type="evidence" value="ECO:0007669"/>
    <property type="project" value="UniProtKB-KW"/>
</dbReference>
<organism evidence="8 9">
    <name type="scientific">Heliomicrobium undosum</name>
    <dbReference type="NCBI Taxonomy" id="121734"/>
    <lineage>
        <taxon>Bacteria</taxon>
        <taxon>Bacillati</taxon>
        <taxon>Bacillota</taxon>
        <taxon>Clostridia</taxon>
        <taxon>Eubacteriales</taxon>
        <taxon>Heliobacteriaceae</taxon>
        <taxon>Heliomicrobium</taxon>
    </lineage>
</organism>
<keyword evidence="9" id="KW-1185">Reference proteome</keyword>
<comment type="subunit">
    <text evidence="7">Monomer.</text>
</comment>
<dbReference type="GO" id="GO:0000287">
    <property type="term" value="F:magnesium ion binding"/>
    <property type="evidence" value="ECO:0007669"/>
    <property type="project" value="UniProtKB-UniRule"/>
</dbReference>
<comment type="function">
    <text evidence="7">Catalyzes the specific phosphorylation of the 3-hydroxyl group of shikimic acid using ATP as a cosubstrate.</text>
</comment>
<keyword evidence="6 7" id="KW-0057">Aromatic amino acid biosynthesis</keyword>
<dbReference type="Gene3D" id="3.40.50.300">
    <property type="entry name" value="P-loop containing nucleotide triphosphate hydrolases"/>
    <property type="match status" value="1"/>
</dbReference>
<dbReference type="PRINTS" id="PR01100">
    <property type="entry name" value="SHIKIMTKNASE"/>
</dbReference>
<dbReference type="GO" id="GO:0005829">
    <property type="term" value="C:cytosol"/>
    <property type="evidence" value="ECO:0007669"/>
    <property type="project" value="TreeGrafter"/>
</dbReference>
<dbReference type="SUPFAM" id="SSF52540">
    <property type="entry name" value="P-loop containing nucleoside triphosphate hydrolases"/>
    <property type="match status" value="1"/>
</dbReference>
<evidence type="ECO:0000256" key="6">
    <source>
        <dbReference type="ARBA" id="ARBA00023141"/>
    </source>
</evidence>
<feature type="binding site" evidence="7">
    <location>
        <position position="151"/>
    </location>
    <ligand>
        <name>substrate</name>
    </ligand>
</feature>
<keyword evidence="7" id="KW-0479">Metal-binding</keyword>
<sequence>MERHMYVEEKSDWQRKQNIVLVGFMGTGKSTVGRRLAARLGYRYVDTDAEVEQVTGLTIAQIFDLYGEVRFRSEETLMARKVAAMEGVVVATGGGIVLRPENVAALRSNGVLIGLEATPEVIWSRVARRGHRPLIKKDIRVDDIQEMMARRAPYYVCADMTVDTSRRTVTEIVEVILSYLRGRNEERGEVWTFAEEGAEGGGE</sequence>
<evidence type="ECO:0000256" key="5">
    <source>
        <dbReference type="ARBA" id="ARBA00022840"/>
    </source>
</evidence>
<dbReference type="NCBIfam" id="NF010553">
    <property type="entry name" value="PRK13947.1"/>
    <property type="match status" value="1"/>
</dbReference>
<keyword evidence="1 7" id="KW-0028">Amino-acid biosynthesis</keyword>
<keyword evidence="3 7" id="KW-0547">Nucleotide-binding</keyword>
<comment type="pathway">
    <text evidence="7">Metabolic intermediate biosynthesis; chorismate biosynthesis; chorismate from D-erythrose 4-phosphate and phosphoenolpyruvate: step 5/7.</text>
</comment>
<dbReference type="CDD" id="cd00464">
    <property type="entry name" value="SK"/>
    <property type="match status" value="1"/>
</dbReference>
<evidence type="ECO:0000313" key="8">
    <source>
        <dbReference type="EMBL" id="MZP28496.1"/>
    </source>
</evidence>
<feature type="binding site" evidence="7">
    <location>
        <position position="48"/>
    </location>
    <ligand>
        <name>substrate</name>
    </ligand>
</feature>
<reference evidence="8 9" key="1">
    <citation type="submission" date="2020-01" db="EMBL/GenBank/DDBJ databases">
        <title>Whole-genome sequence of Heliobacterium undosum DSM 13378.</title>
        <authorList>
            <person name="Kyndt J.A."/>
            <person name="Meyer T.E."/>
        </authorList>
    </citation>
    <scope>NUCLEOTIDE SEQUENCE [LARGE SCALE GENOMIC DNA]</scope>
    <source>
        <strain evidence="8 9">DSM 13378</strain>
    </source>
</reference>
<evidence type="ECO:0000256" key="1">
    <source>
        <dbReference type="ARBA" id="ARBA00022605"/>
    </source>
</evidence>
<feature type="binding site" evidence="7">
    <location>
        <position position="30"/>
    </location>
    <ligand>
        <name>Mg(2+)</name>
        <dbReference type="ChEBI" id="CHEBI:18420"/>
    </ligand>
</feature>
<comment type="catalytic activity">
    <reaction evidence="7">
        <text>shikimate + ATP = 3-phosphoshikimate + ADP + H(+)</text>
        <dbReference type="Rhea" id="RHEA:13121"/>
        <dbReference type="ChEBI" id="CHEBI:15378"/>
        <dbReference type="ChEBI" id="CHEBI:30616"/>
        <dbReference type="ChEBI" id="CHEBI:36208"/>
        <dbReference type="ChEBI" id="CHEBI:145989"/>
        <dbReference type="ChEBI" id="CHEBI:456216"/>
        <dbReference type="EC" id="2.7.1.71"/>
    </reaction>
</comment>
<proteinExistence type="inferred from homology"/>
<dbReference type="InterPro" id="IPR027417">
    <property type="entry name" value="P-loop_NTPase"/>
</dbReference>
<comment type="caution">
    <text evidence="8">The sequence shown here is derived from an EMBL/GenBank/DDBJ whole genome shotgun (WGS) entry which is preliminary data.</text>
</comment>
<dbReference type="Pfam" id="PF01202">
    <property type="entry name" value="SKI"/>
    <property type="match status" value="1"/>
</dbReference>
<keyword evidence="5 7" id="KW-0067">ATP-binding</keyword>
<evidence type="ECO:0000256" key="7">
    <source>
        <dbReference type="HAMAP-Rule" id="MF_00109"/>
    </source>
</evidence>